<evidence type="ECO:0000259" key="3">
    <source>
        <dbReference type="Pfam" id="PF02230"/>
    </source>
</evidence>
<dbReference type="OrthoDB" id="9780848at2"/>
<evidence type="ECO:0000313" key="5">
    <source>
        <dbReference type="Proteomes" id="UP000005143"/>
    </source>
</evidence>
<keyword evidence="2" id="KW-0378">Hydrolase</keyword>
<dbReference type="Gene3D" id="3.40.50.1820">
    <property type="entry name" value="alpha/beta hydrolase"/>
    <property type="match status" value="1"/>
</dbReference>
<comment type="similarity">
    <text evidence="1">Belongs to the AB hydrolase superfamily. AB hydrolase 2 family.</text>
</comment>
<feature type="domain" description="Phospholipase/carboxylesterase/thioesterase" evidence="3">
    <location>
        <begin position="18"/>
        <end position="209"/>
    </location>
</feature>
<dbReference type="AlphaFoldDB" id="H0E5U5"/>
<dbReference type="Proteomes" id="UP000005143">
    <property type="component" value="Unassembled WGS sequence"/>
</dbReference>
<evidence type="ECO:0000256" key="2">
    <source>
        <dbReference type="ARBA" id="ARBA00022801"/>
    </source>
</evidence>
<dbReference type="EMBL" id="AGUD01000194">
    <property type="protein sequence ID" value="EHN10965.1"/>
    <property type="molecule type" value="Genomic_DNA"/>
</dbReference>
<dbReference type="InterPro" id="IPR050565">
    <property type="entry name" value="LYPA1-2/EST-like"/>
</dbReference>
<protein>
    <submittedName>
        <fullName evidence="4">Putative serine esterase</fullName>
    </submittedName>
</protein>
<comment type="caution">
    <text evidence="4">The sequence shown here is derived from an EMBL/GenBank/DDBJ whole genome shotgun (WGS) entry which is preliminary data.</text>
</comment>
<keyword evidence="5" id="KW-1185">Reference proteome</keyword>
<name>H0E5U5_9ACTN</name>
<evidence type="ECO:0000256" key="1">
    <source>
        <dbReference type="ARBA" id="ARBA00006499"/>
    </source>
</evidence>
<accession>H0E5U5</accession>
<proteinExistence type="inferred from homology"/>
<dbReference type="SUPFAM" id="SSF53474">
    <property type="entry name" value="alpha/beta-Hydrolases"/>
    <property type="match status" value="1"/>
</dbReference>
<dbReference type="GO" id="GO:0016787">
    <property type="term" value="F:hydrolase activity"/>
    <property type="evidence" value="ECO:0007669"/>
    <property type="project" value="UniProtKB-KW"/>
</dbReference>
<reference evidence="4 5" key="1">
    <citation type="journal article" date="2013" name="Biodegradation">
        <title>Quantitative proteomic analysis of ibuprofen-degrading Patulibacter sp. strain I11.</title>
        <authorList>
            <person name="Almeida B."/>
            <person name="Kjeldal H."/>
            <person name="Lolas I."/>
            <person name="Knudsen A.D."/>
            <person name="Carvalho G."/>
            <person name="Nielsen K.L."/>
            <person name="Barreto Crespo M.T."/>
            <person name="Stensballe A."/>
            <person name="Nielsen J.L."/>
        </authorList>
    </citation>
    <scope>NUCLEOTIDE SEQUENCE [LARGE SCALE GENOMIC DNA]</scope>
    <source>
        <strain evidence="4 5">I11</strain>
    </source>
</reference>
<dbReference type="PANTHER" id="PTHR10655">
    <property type="entry name" value="LYSOPHOSPHOLIPASE-RELATED"/>
    <property type="match status" value="1"/>
</dbReference>
<dbReference type="RefSeq" id="WP_007574830.1">
    <property type="nucleotide sequence ID" value="NZ_AGUD01000194.1"/>
</dbReference>
<dbReference type="InterPro" id="IPR003140">
    <property type="entry name" value="PLipase/COase/thioEstase"/>
</dbReference>
<sequence>MSATEAVPLVHGERPAAGEAEGLLVLHHGRGADEHDLLGLADVLDPRRRLHVVTPGGPLRLPSWPGRHWYAVPRVGYPDPATFATAYRSLAAFHDELWRRTGIGPERTVLGGFSMGSVMSYALGLGRFRDDPRRPTVAGVLAMSGFVPTVEGFALDPEGRTGAGGTRVLIAHGRHDGVIGHHFAETARAELTAVGIDVTSLDGEGDHHVDPTHVLPIAGWLDDVLPLREGASG</sequence>
<organism evidence="4 5">
    <name type="scientific">Patulibacter medicamentivorans</name>
    <dbReference type="NCBI Taxonomy" id="1097667"/>
    <lineage>
        <taxon>Bacteria</taxon>
        <taxon>Bacillati</taxon>
        <taxon>Actinomycetota</taxon>
        <taxon>Thermoleophilia</taxon>
        <taxon>Solirubrobacterales</taxon>
        <taxon>Patulibacteraceae</taxon>
        <taxon>Patulibacter</taxon>
    </lineage>
</organism>
<gene>
    <name evidence="4" type="ORF">PAI11_21940</name>
</gene>
<dbReference type="PANTHER" id="PTHR10655:SF17">
    <property type="entry name" value="LYSOPHOSPHOLIPASE-LIKE PROTEIN 1"/>
    <property type="match status" value="1"/>
</dbReference>
<evidence type="ECO:0000313" key="4">
    <source>
        <dbReference type="EMBL" id="EHN10965.1"/>
    </source>
</evidence>
<dbReference type="Pfam" id="PF02230">
    <property type="entry name" value="Abhydrolase_2"/>
    <property type="match status" value="1"/>
</dbReference>
<dbReference type="InterPro" id="IPR029058">
    <property type="entry name" value="AB_hydrolase_fold"/>
</dbReference>